<proteinExistence type="predicted"/>
<keyword evidence="2" id="KW-1185">Reference proteome</keyword>
<evidence type="ECO:0000313" key="2">
    <source>
        <dbReference type="Proteomes" id="UP000002069"/>
    </source>
</evidence>
<dbReference type="EMBL" id="FN543093">
    <property type="protein sequence ID" value="CBA33473.1"/>
    <property type="molecule type" value="Genomic_DNA"/>
</dbReference>
<sequence>MQIDKAIDRVNLSLRKSVYKASSTRHRSLTIRAADNAVLNVAEKPYA</sequence>
<name>C9XZQ3_CROTZ</name>
<dbReference type="KEGG" id="ctu:CTU_34290"/>
<organism evidence="1 2">
    <name type="scientific">Cronobacter turicensis (strain DSM 18703 / CCUG 55852 / LMG 23827 / z3032)</name>
    <dbReference type="NCBI Taxonomy" id="693216"/>
    <lineage>
        <taxon>Bacteria</taxon>
        <taxon>Pseudomonadati</taxon>
        <taxon>Pseudomonadota</taxon>
        <taxon>Gammaproteobacteria</taxon>
        <taxon>Enterobacterales</taxon>
        <taxon>Enterobacteriaceae</taxon>
        <taxon>Cronobacter</taxon>
    </lineage>
</organism>
<accession>C9XZQ3</accession>
<dbReference type="HOGENOM" id="CLU_3173182_0_0_6"/>
<gene>
    <name evidence="1" type="ordered locus">Ctu_34290</name>
</gene>
<dbReference type="Proteomes" id="UP000002069">
    <property type="component" value="Chromosome"/>
</dbReference>
<dbReference type="AlphaFoldDB" id="C9XZQ3"/>
<evidence type="ECO:0000313" key="1">
    <source>
        <dbReference type="EMBL" id="CBA33473.1"/>
    </source>
</evidence>
<protein>
    <submittedName>
        <fullName evidence="1">Uncharacterized protein</fullName>
    </submittedName>
</protein>
<reference evidence="2" key="2">
    <citation type="journal article" date="2011" name="J. Bacteriol.">
        <title>Complete genome sequence of Cronobacter turicensis LMG 23827, a food-borne pathogen causing deaths in neonates.</title>
        <authorList>
            <person name="Stephan R."/>
            <person name="Lehner A."/>
            <person name="Tischler P."/>
            <person name="Rattei T."/>
        </authorList>
    </citation>
    <scope>NUCLEOTIDE SEQUENCE [LARGE SCALE GENOMIC DNA]</scope>
    <source>
        <strain evidence="2">DSM 18703 / CCUG 55852 / LMG 23827 / z3032</strain>
    </source>
</reference>
<reference evidence="1 2" key="1">
    <citation type="journal article" date="2010" name="J. Bacteriol.">
        <title>Complete Genome Sequence of Cronobacter turicensis LMG 23827, a foodborne pathogen causing deaths in neonates.</title>
        <authorList>
            <person name="Stephan R."/>
            <person name="Lehner A."/>
            <person name="Tischler P."/>
            <person name="Rattei T."/>
        </authorList>
    </citation>
    <scope>NUCLEOTIDE SEQUENCE [LARGE SCALE GENOMIC DNA]</scope>
    <source>
        <strain evidence="2">DSM 18703 / CCUG 55852 / LMG 23827 / z3032</strain>
    </source>
</reference>